<evidence type="ECO:0000256" key="4">
    <source>
        <dbReference type="RuleBase" id="RU004273"/>
    </source>
</evidence>
<reference evidence="6 7" key="1">
    <citation type="submission" date="2019-03" db="EMBL/GenBank/DDBJ databases">
        <title>Single cell metagenomics reveals metabolic interactions within the superorganism composed of flagellate Streblomastix strix and complex community of Bacteroidetes bacteria on its surface.</title>
        <authorList>
            <person name="Treitli S.C."/>
            <person name="Kolisko M."/>
            <person name="Husnik F."/>
            <person name="Keeling P."/>
            <person name="Hampl V."/>
        </authorList>
    </citation>
    <scope>NUCLEOTIDE SEQUENCE [LARGE SCALE GENOMIC DNA]</scope>
    <source>
        <strain evidence="6">ST1C</strain>
    </source>
</reference>
<gene>
    <name evidence="6" type="ORF">EZS28_003506</name>
</gene>
<feature type="domain" description="Serine/threonine specific protein phosphatases" evidence="5">
    <location>
        <begin position="106"/>
        <end position="111"/>
    </location>
</feature>
<dbReference type="GO" id="GO:0004722">
    <property type="term" value="F:protein serine/threonine phosphatase activity"/>
    <property type="evidence" value="ECO:0007669"/>
    <property type="project" value="UniProtKB-EC"/>
</dbReference>
<comment type="cofactor">
    <cofactor evidence="1">
        <name>Mn(2+)</name>
        <dbReference type="ChEBI" id="CHEBI:29035"/>
    </cofactor>
</comment>
<evidence type="ECO:0000256" key="1">
    <source>
        <dbReference type="ARBA" id="ARBA00001936"/>
    </source>
</evidence>
<dbReference type="Proteomes" id="UP000324800">
    <property type="component" value="Unassembled WGS sequence"/>
</dbReference>
<dbReference type="PRINTS" id="PR00114">
    <property type="entry name" value="STPHPHTASE"/>
</dbReference>
<evidence type="ECO:0000313" key="6">
    <source>
        <dbReference type="EMBL" id="KAA6400967.1"/>
    </source>
</evidence>
<organism evidence="6 7">
    <name type="scientific">Streblomastix strix</name>
    <dbReference type="NCBI Taxonomy" id="222440"/>
    <lineage>
        <taxon>Eukaryota</taxon>
        <taxon>Metamonada</taxon>
        <taxon>Preaxostyla</taxon>
        <taxon>Oxymonadida</taxon>
        <taxon>Streblomastigidae</taxon>
        <taxon>Streblomastix</taxon>
    </lineage>
</organism>
<dbReference type="GO" id="GO:0046872">
    <property type="term" value="F:metal ion binding"/>
    <property type="evidence" value="ECO:0007669"/>
    <property type="project" value="UniProtKB-KW"/>
</dbReference>
<dbReference type="EC" id="3.1.3.16" evidence="4"/>
<proteinExistence type="inferred from homology"/>
<dbReference type="SMART" id="SM00156">
    <property type="entry name" value="PP2Ac"/>
    <property type="match status" value="1"/>
</dbReference>
<accession>A0A5J4X0Y3</accession>
<name>A0A5J4X0Y3_9EUKA</name>
<keyword evidence="4" id="KW-0378">Hydrolase</keyword>
<dbReference type="Gene3D" id="3.60.21.10">
    <property type="match status" value="1"/>
</dbReference>
<dbReference type="OrthoDB" id="445564at2759"/>
<sequence length="217" mass="24906">MEAFRKPGRLKIQQVNSILSQGIKLLKKLPNVINVIVPKGNQITIVGDIHGQFYDLLKIFIHNKKPSNENPYLFLGNYVDFGSFGSEIFLLLLCFKLAYPKRIHLLRGNHESAVCTKLYGFKKEVEDKYSTSVYQNFLLVFNTLPICAVINFRVFIVHGGLFNSKNVTLDEISRINRFTEPGEEEEETLMTQMLWSDPIDSVGQNHKFEFGPNITYV</sequence>
<dbReference type="PROSITE" id="PS00125">
    <property type="entry name" value="SER_THR_PHOSPHATASE"/>
    <property type="match status" value="1"/>
</dbReference>
<evidence type="ECO:0000256" key="2">
    <source>
        <dbReference type="ARBA" id="ARBA00022723"/>
    </source>
</evidence>
<dbReference type="PANTHER" id="PTHR45668">
    <property type="entry name" value="SERINE/THREONINE-PROTEIN PHOSPHATASE 5-RELATED"/>
    <property type="match status" value="1"/>
</dbReference>
<dbReference type="InterPro" id="IPR051134">
    <property type="entry name" value="PPP_phosphatase"/>
</dbReference>
<dbReference type="InterPro" id="IPR006186">
    <property type="entry name" value="Ser/Thr-sp_prot-phosphatase"/>
</dbReference>
<comment type="similarity">
    <text evidence="4">Belongs to the PPP phosphatase family.</text>
</comment>
<dbReference type="AlphaFoldDB" id="A0A5J4X0Y3"/>
<dbReference type="InterPro" id="IPR029052">
    <property type="entry name" value="Metallo-depent_PP-like"/>
</dbReference>
<evidence type="ECO:0000313" key="7">
    <source>
        <dbReference type="Proteomes" id="UP000324800"/>
    </source>
</evidence>
<dbReference type="Pfam" id="PF00149">
    <property type="entry name" value="Metallophos"/>
    <property type="match status" value="1"/>
</dbReference>
<dbReference type="PANTHER" id="PTHR45668:SF9">
    <property type="entry name" value="SERINE_THREONINE-PROTEIN PHOSPHATASE 7"/>
    <property type="match status" value="1"/>
</dbReference>
<protein>
    <recommendedName>
        <fullName evidence="4">Serine/threonine-protein phosphatase</fullName>
        <ecNumber evidence="4">3.1.3.16</ecNumber>
    </recommendedName>
</protein>
<comment type="catalytic activity">
    <reaction evidence="4">
        <text>O-phospho-L-threonyl-[protein] + H2O = L-threonyl-[protein] + phosphate</text>
        <dbReference type="Rhea" id="RHEA:47004"/>
        <dbReference type="Rhea" id="RHEA-COMP:11060"/>
        <dbReference type="Rhea" id="RHEA-COMP:11605"/>
        <dbReference type="ChEBI" id="CHEBI:15377"/>
        <dbReference type="ChEBI" id="CHEBI:30013"/>
        <dbReference type="ChEBI" id="CHEBI:43474"/>
        <dbReference type="ChEBI" id="CHEBI:61977"/>
        <dbReference type="EC" id="3.1.3.16"/>
    </reaction>
</comment>
<comment type="caution">
    <text evidence="6">The sequence shown here is derived from an EMBL/GenBank/DDBJ whole genome shotgun (WGS) entry which is preliminary data.</text>
</comment>
<keyword evidence="2" id="KW-0479">Metal-binding</keyword>
<evidence type="ECO:0000259" key="5">
    <source>
        <dbReference type="PROSITE" id="PS00125"/>
    </source>
</evidence>
<dbReference type="SUPFAM" id="SSF56300">
    <property type="entry name" value="Metallo-dependent phosphatases"/>
    <property type="match status" value="1"/>
</dbReference>
<keyword evidence="3" id="KW-0464">Manganese</keyword>
<dbReference type="InterPro" id="IPR004843">
    <property type="entry name" value="Calcineurin-like_PHP"/>
</dbReference>
<dbReference type="EMBL" id="SNRW01000468">
    <property type="protein sequence ID" value="KAA6400967.1"/>
    <property type="molecule type" value="Genomic_DNA"/>
</dbReference>
<evidence type="ECO:0000256" key="3">
    <source>
        <dbReference type="ARBA" id="ARBA00023211"/>
    </source>
</evidence>